<keyword evidence="4" id="KW-1185">Reference proteome</keyword>
<dbReference type="EMBL" id="UYRU01058523">
    <property type="protein sequence ID" value="VDN14189.1"/>
    <property type="molecule type" value="Genomic_DNA"/>
</dbReference>
<feature type="compositionally biased region" description="Basic and acidic residues" evidence="1">
    <location>
        <begin position="119"/>
        <end position="148"/>
    </location>
</feature>
<reference evidence="3 4" key="1">
    <citation type="submission" date="2018-11" db="EMBL/GenBank/DDBJ databases">
        <authorList>
            <consortium name="Pathogen Informatics"/>
        </authorList>
    </citation>
    <scope>NUCLEOTIDE SEQUENCE [LARGE SCALE GENOMIC DNA]</scope>
</reference>
<feature type="compositionally biased region" description="Basic and acidic residues" evidence="1">
    <location>
        <begin position="166"/>
        <end position="180"/>
    </location>
</feature>
<proteinExistence type="predicted"/>
<dbReference type="InterPro" id="IPR036034">
    <property type="entry name" value="PDZ_sf"/>
</dbReference>
<dbReference type="SUPFAM" id="SSF50156">
    <property type="entry name" value="PDZ domain-like"/>
    <property type="match status" value="1"/>
</dbReference>
<feature type="compositionally biased region" description="Basic and acidic residues" evidence="1">
    <location>
        <begin position="218"/>
        <end position="230"/>
    </location>
</feature>
<protein>
    <recommendedName>
        <fullName evidence="2">PDZ domain-containing protein</fullName>
    </recommendedName>
</protein>
<evidence type="ECO:0000256" key="1">
    <source>
        <dbReference type="SAM" id="MobiDB-lite"/>
    </source>
</evidence>
<dbReference type="InterPro" id="IPR041489">
    <property type="entry name" value="PDZ_6"/>
</dbReference>
<dbReference type="SMART" id="SM00228">
    <property type="entry name" value="PDZ"/>
    <property type="match status" value="1"/>
</dbReference>
<dbReference type="Proteomes" id="UP000281553">
    <property type="component" value="Unassembled WGS sequence"/>
</dbReference>
<sequence length="282" mass="31349">MLHSPTEAGLPLCEPGAMIGEVFPSDDQEDNAAAAAEAQDLSGIYVQMIKPNSPADNGDASVRVGDRLVAVNGQNVMGRSLSEVADLLTSTIAACRARTHKHRPTIKFTVNRFFQRKTQSERLASENNRDVRHEVTPQSERTKGHRDSSVSSNVKTPRKKTSVTIYEREGERPSRRDSSSSRHNRSASVDPRGRSRKETLDDSPLSPKRRSSTFTREAMGRRSVSEKRHANMEATSIKFFNENVLPLRYTDENGKPKSNPSSPLAFLVGFYFFGGIRLFSNP</sequence>
<evidence type="ECO:0000313" key="4">
    <source>
        <dbReference type="Proteomes" id="UP000281553"/>
    </source>
</evidence>
<accession>A0A3P7P024</accession>
<evidence type="ECO:0000313" key="3">
    <source>
        <dbReference type="EMBL" id="VDN14189.1"/>
    </source>
</evidence>
<gene>
    <name evidence="3" type="ORF">DILT_LOCUS10020</name>
</gene>
<dbReference type="AlphaFoldDB" id="A0A3P7P024"/>
<dbReference type="CDD" id="cd00136">
    <property type="entry name" value="PDZ_canonical"/>
    <property type="match status" value="1"/>
</dbReference>
<feature type="compositionally biased region" description="Basic and acidic residues" evidence="1">
    <location>
        <begin position="191"/>
        <end position="200"/>
    </location>
</feature>
<dbReference type="Pfam" id="PF17820">
    <property type="entry name" value="PDZ_6"/>
    <property type="match status" value="1"/>
</dbReference>
<feature type="domain" description="PDZ" evidence="2">
    <location>
        <begin position="43"/>
        <end position="91"/>
    </location>
</feature>
<organism evidence="3 4">
    <name type="scientific">Dibothriocephalus latus</name>
    <name type="common">Fish tapeworm</name>
    <name type="synonym">Diphyllobothrium latum</name>
    <dbReference type="NCBI Taxonomy" id="60516"/>
    <lineage>
        <taxon>Eukaryota</taxon>
        <taxon>Metazoa</taxon>
        <taxon>Spiralia</taxon>
        <taxon>Lophotrochozoa</taxon>
        <taxon>Platyhelminthes</taxon>
        <taxon>Cestoda</taxon>
        <taxon>Eucestoda</taxon>
        <taxon>Diphyllobothriidea</taxon>
        <taxon>Diphyllobothriidae</taxon>
        <taxon>Dibothriocephalus</taxon>
    </lineage>
</organism>
<dbReference type="InterPro" id="IPR001478">
    <property type="entry name" value="PDZ"/>
</dbReference>
<evidence type="ECO:0000259" key="2">
    <source>
        <dbReference type="PROSITE" id="PS50106"/>
    </source>
</evidence>
<dbReference type="OrthoDB" id="2187496at2759"/>
<dbReference type="PROSITE" id="PS50106">
    <property type="entry name" value="PDZ"/>
    <property type="match status" value="1"/>
</dbReference>
<name>A0A3P7P024_DIBLA</name>
<dbReference type="Gene3D" id="2.30.42.10">
    <property type="match status" value="1"/>
</dbReference>
<feature type="region of interest" description="Disordered" evidence="1">
    <location>
        <begin position="119"/>
        <end position="230"/>
    </location>
</feature>